<accession>A0A9W7CI67</accession>
<evidence type="ECO:0000256" key="1">
    <source>
        <dbReference type="SAM" id="MobiDB-lite"/>
    </source>
</evidence>
<feature type="compositionally biased region" description="Acidic residues" evidence="1">
    <location>
        <begin position="71"/>
        <end position="88"/>
    </location>
</feature>
<dbReference type="AlphaFoldDB" id="A0A9W7CI67"/>
<dbReference type="Proteomes" id="UP001165160">
    <property type="component" value="Unassembled WGS sequence"/>
</dbReference>
<evidence type="ECO:0000313" key="2">
    <source>
        <dbReference type="EMBL" id="GMI06298.1"/>
    </source>
</evidence>
<organism evidence="2 3">
    <name type="scientific">Triparma verrucosa</name>
    <dbReference type="NCBI Taxonomy" id="1606542"/>
    <lineage>
        <taxon>Eukaryota</taxon>
        <taxon>Sar</taxon>
        <taxon>Stramenopiles</taxon>
        <taxon>Ochrophyta</taxon>
        <taxon>Bolidophyceae</taxon>
        <taxon>Parmales</taxon>
        <taxon>Triparmaceae</taxon>
        <taxon>Triparma</taxon>
    </lineage>
</organism>
<name>A0A9W7CI67_9STRA</name>
<comment type="caution">
    <text evidence="2">The sequence shown here is derived from an EMBL/GenBank/DDBJ whole genome shotgun (WGS) entry which is preliminary data.</text>
</comment>
<gene>
    <name evidence="2" type="ORF">TrVE_jg13532</name>
</gene>
<reference evidence="3" key="1">
    <citation type="journal article" date="2023" name="Commun. Biol.">
        <title>Genome analysis of Parmales, the sister group of diatoms, reveals the evolutionary specialization of diatoms from phago-mixotrophs to photoautotrophs.</title>
        <authorList>
            <person name="Ban H."/>
            <person name="Sato S."/>
            <person name="Yoshikawa S."/>
            <person name="Yamada K."/>
            <person name="Nakamura Y."/>
            <person name="Ichinomiya M."/>
            <person name="Sato N."/>
            <person name="Blanc-Mathieu R."/>
            <person name="Endo H."/>
            <person name="Kuwata A."/>
            <person name="Ogata H."/>
        </authorList>
    </citation>
    <scope>NUCLEOTIDE SEQUENCE [LARGE SCALE GENOMIC DNA]</scope>
    <source>
        <strain evidence="3">NIES 3699</strain>
    </source>
</reference>
<evidence type="ECO:0000313" key="3">
    <source>
        <dbReference type="Proteomes" id="UP001165160"/>
    </source>
</evidence>
<proteinExistence type="predicted"/>
<feature type="region of interest" description="Disordered" evidence="1">
    <location>
        <begin position="71"/>
        <end position="99"/>
    </location>
</feature>
<keyword evidence="3" id="KW-1185">Reference proteome</keyword>
<protein>
    <submittedName>
        <fullName evidence="2">Uncharacterized protein</fullName>
    </submittedName>
</protein>
<dbReference type="EMBL" id="BRXX01000344">
    <property type="protein sequence ID" value="GMI06298.1"/>
    <property type="molecule type" value="Genomic_DNA"/>
</dbReference>
<sequence>MSSSDGKIPSFPPALVLQLLQSSLPVSPSTGETDERYDITDTGLLLTCDLLSAFVRDVIKRCIILAENEAMIDSEDDDDDDDIDDESFDSSSNKKKRRKLKTIEIKPSHIQSVAAEVIMDYS</sequence>